<dbReference type="RefSeq" id="WP_165343700.1">
    <property type="nucleotide sequence ID" value="NZ_JAAKZX010000166.1"/>
</dbReference>
<comment type="caution">
    <text evidence="6">The sequence shown here is derived from an EMBL/GenBank/DDBJ whole genome shotgun (WGS) entry which is preliminary data.</text>
</comment>
<proteinExistence type="predicted"/>
<gene>
    <name evidence="6" type="ORF">G6048_35470</name>
</gene>
<dbReference type="Gene3D" id="3.40.50.300">
    <property type="entry name" value="P-loop containing nucleotide triphosphate hydrolases"/>
    <property type="match status" value="1"/>
</dbReference>
<dbReference type="EMBL" id="JAAKZX010000166">
    <property type="protein sequence ID" value="NGO47180.1"/>
    <property type="molecule type" value="Genomic_DNA"/>
</dbReference>
<evidence type="ECO:0000256" key="1">
    <source>
        <dbReference type="ARBA" id="ARBA00022448"/>
    </source>
</evidence>
<dbReference type="InterPro" id="IPR003439">
    <property type="entry name" value="ABC_transporter-like_ATP-bd"/>
</dbReference>
<dbReference type="PROSITE" id="PS00211">
    <property type="entry name" value="ABC_TRANSPORTER_1"/>
    <property type="match status" value="1"/>
</dbReference>
<dbReference type="PROSITE" id="PS50893">
    <property type="entry name" value="ABC_TRANSPORTER_2"/>
    <property type="match status" value="1"/>
</dbReference>
<keyword evidence="2" id="KW-0547">Nucleotide-binding</keyword>
<evidence type="ECO:0000313" key="7">
    <source>
        <dbReference type="Proteomes" id="UP001518140"/>
    </source>
</evidence>
<reference evidence="6 7" key="1">
    <citation type="submission" date="2020-02" db="EMBL/GenBank/DDBJ databases">
        <title>Whole-genome analyses of novel actinobacteria.</title>
        <authorList>
            <person name="Sahin N."/>
            <person name="Tokatli A."/>
        </authorList>
    </citation>
    <scope>NUCLEOTIDE SEQUENCE [LARGE SCALE GENOMIC DNA]</scope>
    <source>
        <strain evidence="6 7">YC419</strain>
    </source>
</reference>
<dbReference type="InterPro" id="IPR050319">
    <property type="entry name" value="ABC_transp_ATP-bind"/>
</dbReference>
<dbReference type="PANTHER" id="PTHR43776:SF8">
    <property type="entry name" value="ABC TRANSPORTER, ATP-BINDING PROTEIN"/>
    <property type="match status" value="1"/>
</dbReference>
<feature type="domain" description="ABC transporter" evidence="5">
    <location>
        <begin position="12"/>
        <end position="257"/>
    </location>
</feature>
<dbReference type="SUPFAM" id="SSF52540">
    <property type="entry name" value="P-loop containing nucleoside triphosphate hydrolases"/>
    <property type="match status" value="1"/>
</dbReference>
<dbReference type="InterPro" id="IPR003593">
    <property type="entry name" value="AAA+_ATPase"/>
</dbReference>
<dbReference type="PANTHER" id="PTHR43776">
    <property type="entry name" value="TRANSPORT ATP-BINDING PROTEIN"/>
    <property type="match status" value="1"/>
</dbReference>
<keyword evidence="3 6" id="KW-0067">ATP-binding</keyword>
<dbReference type="CDD" id="cd03257">
    <property type="entry name" value="ABC_NikE_OppD_transporters"/>
    <property type="match status" value="1"/>
</dbReference>
<dbReference type="SMART" id="SM00382">
    <property type="entry name" value="AAA"/>
    <property type="match status" value="1"/>
</dbReference>
<dbReference type="Proteomes" id="UP001518140">
    <property type="component" value="Unassembled WGS sequence"/>
</dbReference>
<dbReference type="InterPro" id="IPR013563">
    <property type="entry name" value="Oligopep_ABC_C"/>
</dbReference>
<name>A0ABX0E2S6_9ACTN</name>
<sequence length="366" mass="39981">MTHPTKPTAPLLSVRGLTKDFQVGTVFSRRRVRAVNDVSFDLPAGRITALVGESGSGKSTIARCLARLEQPTSGEVLLDGEDVLRTQRRRASRAYRSKVQMVFQDPFGSLNPVHRIEHFLTRALVLHGHSATHEALCELLTTVGLTEDMLQSYPHELSGGQRQRVAIARALAVEPSLILADEPTSMLDVSVRVGVLNLMRRLRDERDIAMLYITHDLGSARYLADTTMVMFAGELVEGGDALAVMDAPAHPYTRLLLSAVPDPERAGSYDPVERARLREAILNPTSCPYGDDGTCSRTEPVRHIVGEASEARWGSPRPEAGGGQPHWVRCHLRAPASDIARRVLKATDRTDGEATDATEKAETTAA</sequence>
<evidence type="ECO:0000313" key="6">
    <source>
        <dbReference type="EMBL" id="NGO47180.1"/>
    </source>
</evidence>
<protein>
    <submittedName>
        <fullName evidence="6">ABC transporter ATP-binding protein</fullName>
    </submittedName>
</protein>
<dbReference type="GO" id="GO:0005524">
    <property type="term" value="F:ATP binding"/>
    <property type="evidence" value="ECO:0007669"/>
    <property type="project" value="UniProtKB-KW"/>
</dbReference>
<keyword evidence="1" id="KW-0813">Transport</keyword>
<keyword evidence="7" id="KW-1185">Reference proteome</keyword>
<accession>A0ABX0E2S6</accession>
<evidence type="ECO:0000256" key="4">
    <source>
        <dbReference type="SAM" id="MobiDB-lite"/>
    </source>
</evidence>
<dbReference type="InterPro" id="IPR017871">
    <property type="entry name" value="ABC_transporter-like_CS"/>
</dbReference>
<dbReference type="Pfam" id="PF00005">
    <property type="entry name" value="ABC_tran"/>
    <property type="match status" value="1"/>
</dbReference>
<dbReference type="Pfam" id="PF08352">
    <property type="entry name" value="oligo_HPY"/>
    <property type="match status" value="1"/>
</dbReference>
<dbReference type="InterPro" id="IPR027417">
    <property type="entry name" value="P-loop_NTPase"/>
</dbReference>
<evidence type="ECO:0000256" key="3">
    <source>
        <dbReference type="ARBA" id="ARBA00022840"/>
    </source>
</evidence>
<feature type="region of interest" description="Disordered" evidence="4">
    <location>
        <begin position="343"/>
        <end position="366"/>
    </location>
</feature>
<evidence type="ECO:0000259" key="5">
    <source>
        <dbReference type="PROSITE" id="PS50893"/>
    </source>
</evidence>
<evidence type="ECO:0000256" key="2">
    <source>
        <dbReference type="ARBA" id="ARBA00022741"/>
    </source>
</evidence>
<organism evidence="6 7">
    <name type="scientific">Streptomyces ureilyticus</name>
    <dbReference type="NCBI Taxonomy" id="1775131"/>
    <lineage>
        <taxon>Bacteria</taxon>
        <taxon>Bacillati</taxon>
        <taxon>Actinomycetota</taxon>
        <taxon>Actinomycetes</taxon>
        <taxon>Kitasatosporales</taxon>
        <taxon>Streptomycetaceae</taxon>
        <taxon>Streptomyces</taxon>
    </lineage>
</organism>